<comment type="caution">
    <text evidence="1">The sequence shown here is derived from an EMBL/GenBank/DDBJ whole genome shotgun (WGS) entry which is preliminary data.</text>
</comment>
<proteinExistence type="predicted"/>
<keyword evidence="2" id="KW-1185">Reference proteome</keyword>
<gene>
    <name evidence="1" type="ORF">FDP41_001516</name>
</gene>
<dbReference type="EMBL" id="VFQX01000027">
    <property type="protein sequence ID" value="KAF0979173.1"/>
    <property type="molecule type" value="Genomic_DNA"/>
</dbReference>
<accession>A0A6A5BMD5</accession>
<dbReference type="RefSeq" id="XP_044563886.1">
    <property type="nucleotide sequence ID" value="XM_044704609.1"/>
</dbReference>
<evidence type="ECO:0000313" key="1">
    <source>
        <dbReference type="EMBL" id="KAF0979173.1"/>
    </source>
</evidence>
<dbReference type="OMA" id="NCTESSR"/>
<dbReference type="Proteomes" id="UP000444721">
    <property type="component" value="Unassembled WGS sequence"/>
</dbReference>
<dbReference type="OrthoDB" id="10257437at2759"/>
<dbReference type="VEuPathDB" id="AmoebaDB:NfTy_053430"/>
<evidence type="ECO:0000313" key="2">
    <source>
        <dbReference type="Proteomes" id="UP000444721"/>
    </source>
</evidence>
<dbReference type="GeneID" id="68108734"/>
<reference evidence="1 2" key="1">
    <citation type="journal article" date="2019" name="Sci. Rep.">
        <title>Nanopore sequencing improves the draft genome of the human pathogenic amoeba Naegleria fowleri.</title>
        <authorList>
            <person name="Liechti N."/>
            <person name="Schurch N."/>
            <person name="Bruggmann R."/>
            <person name="Wittwer M."/>
        </authorList>
    </citation>
    <scope>NUCLEOTIDE SEQUENCE [LARGE SCALE GENOMIC DNA]</scope>
    <source>
        <strain evidence="1 2">ATCC 30894</strain>
    </source>
</reference>
<sequence length="974" mass="110855">MMKVREALHTTESYGMIVLDPTQELPSSTSDEECPSWMLIAGNVSESFTCCDEPHHHQEPPPCTTTQPSLHSNIRGDLSDLPMEVLGHICKYLLRERVFGKELANDLLPLLHTNKTLHDKIYYNPFIWNDVQADLHHFVASYMPEGNYSTTCFSVLCDERFKNTDFVIGRFNGQFAYYYSVECEMTEMFFSFVETLCDASSLIQNIKMPLPLISSYSPPTCSPSISFTNFMTTNVLSTHTSSKTTTDLPTSINTITNARNHSEPIPLLKKWVTHFPNAKSLSFVSSNECVENARPNDLVPYVQDLSFYHHNSCKFQSLQGIQVSGSVNGFERLLKAHSSELQSLSALSVFSFTTKSKHQELQKIETILQQCSNIRRVTLENPIIVEPDNYNLFMKLSSRLTSLSLEVSFSFLAEGNDWKNLCHSLTNLKKLNLNIGSFGNGDFVTPITETCSTLKFSALTDGIPLPKNITHLGLSNFMDSPISIILDGCELSKLIYLHAYKVLLSVSPQQQPFPHLETFEYMTEMRDCNERRVIQFWMEQHLSLKKFSYQYDWDNGEFALSNSDKTLLIKRHPTLHRLKLACDKSDVHIEHAPSIVSIIGVPSSLKLNGSHVQKLSFNICNTGNVPSLHKTSIYDITLKQCDLFAVEIGKNIDLSHLKFNSSFIILRKAHLTFSDSIRDHQVFDVANILPMHSETLSLDEMKINFQDKLPLFLIERLSNTLCQFNSIKEFTAYFAWLKTTIRGFSSQFKTLNVSNFLDVTTYLTKDEKNCRQISNPHMSFLKVESEELGDFTTISCPSMTQLLCTSLNLKYSPHAKPSRKIIIDLETSQSLRDIKVSFAQLVLHNVNNIQLSHVQSLELTDPSLRVEIDLQHFPNLSKLELSKIQSEIKIIAQGNDESDMTQSNNKNVTPLYHSNLQHVFINMVYSLHVHMYLIAPKLRSFTLTNISQTHPESKIELVSTPKLIRKIIHLNLHN</sequence>
<protein>
    <submittedName>
        <fullName evidence="1">Uncharacterized protein</fullName>
    </submittedName>
</protein>
<dbReference type="VEuPathDB" id="AmoebaDB:FDP41_001516"/>
<name>A0A6A5BMD5_NAEFO</name>
<dbReference type="AlphaFoldDB" id="A0A6A5BMD5"/>
<dbReference type="VEuPathDB" id="AmoebaDB:NF0108730"/>
<organism evidence="1 2">
    <name type="scientific">Naegleria fowleri</name>
    <name type="common">Brain eating amoeba</name>
    <dbReference type="NCBI Taxonomy" id="5763"/>
    <lineage>
        <taxon>Eukaryota</taxon>
        <taxon>Discoba</taxon>
        <taxon>Heterolobosea</taxon>
        <taxon>Tetramitia</taxon>
        <taxon>Eutetramitia</taxon>
        <taxon>Vahlkampfiidae</taxon>
        <taxon>Naegleria</taxon>
    </lineage>
</organism>